<gene>
    <name evidence="4" type="ORF">QWI16_11455</name>
</gene>
<accession>A0ABT8TFC2</accession>
<keyword evidence="3" id="KW-0732">Signal</keyword>
<keyword evidence="1" id="KW-0175">Coiled coil</keyword>
<dbReference type="RefSeq" id="WP_302713270.1">
    <property type="nucleotide sequence ID" value="NZ_JAULRT010000059.1"/>
</dbReference>
<name>A0ABT8TFC2_9GAMM</name>
<dbReference type="Proteomes" id="UP001168380">
    <property type="component" value="Unassembled WGS sequence"/>
</dbReference>
<feature type="coiled-coil region" evidence="1">
    <location>
        <begin position="106"/>
        <end position="165"/>
    </location>
</feature>
<evidence type="ECO:0000256" key="1">
    <source>
        <dbReference type="SAM" id="Coils"/>
    </source>
</evidence>
<evidence type="ECO:0000256" key="3">
    <source>
        <dbReference type="SAM" id="SignalP"/>
    </source>
</evidence>
<reference evidence="4" key="1">
    <citation type="submission" date="2023-07" db="EMBL/GenBank/DDBJ databases">
        <title>Gilvimarinus algae sp. nov., isolated from the surface of Kelp.</title>
        <authorList>
            <person name="Sun Y.Y."/>
            <person name="Gong Y."/>
            <person name="Du Z.J."/>
        </authorList>
    </citation>
    <scope>NUCLEOTIDE SEQUENCE</scope>
    <source>
        <strain evidence="4">SDUM040014</strain>
    </source>
</reference>
<protein>
    <submittedName>
        <fullName evidence="4">Uncharacterized protein</fullName>
    </submittedName>
</protein>
<dbReference type="EMBL" id="JAULRT010000059">
    <property type="protein sequence ID" value="MDO3382784.1"/>
    <property type="molecule type" value="Genomic_DNA"/>
</dbReference>
<evidence type="ECO:0000256" key="2">
    <source>
        <dbReference type="SAM" id="MobiDB-lite"/>
    </source>
</evidence>
<evidence type="ECO:0000313" key="5">
    <source>
        <dbReference type="Proteomes" id="UP001168380"/>
    </source>
</evidence>
<sequence length="287" mass="32936">MSLPSRLFLLGLLSAQVQAVQLDQLEVPRTYLRYLPQLLDGAKLMAASEQCVVFISGKVKVDDSREDQPVFSYTCRDAQSMTYRWRVDGLTLEILDETRPEGRISFAQLQAEIDARRERERELEAQRQAQIAQIQAQRAQVEQQREAERQRKAEEEARRREAQRRERLWGVCQETLQRQTRTMNDLVWVTTEQPEALELELAALPSPDPGALEQESGSMPPSQEEQGEGAEAAEMLQPLRFTIDFNASDYFGEALEYRAYCDIDEQEVVQVSIHPRRLEEAEAPIAP</sequence>
<evidence type="ECO:0000313" key="4">
    <source>
        <dbReference type="EMBL" id="MDO3382784.1"/>
    </source>
</evidence>
<comment type="caution">
    <text evidence="4">The sequence shown here is derived from an EMBL/GenBank/DDBJ whole genome shotgun (WGS) entry which is preliminary data.</text>
</comment>
<feature type="chain" id="PRO_5046705898" evidence="3">
    <location>
        <begin position="20"/>
        <end position="287"/>
    </location>
</feature>
<feature type="region of interest" description="Disordered" evidence="2">
    <location>
        <begin position="206"/>
        <end position="230"/>
    </location>
</feature>
<keyword evidence="5" id="KW-1185">Reference proteome</keyword>
<proteinExistence type="predicted"/>
<feature type="signal peptide" evidence="3">
    <location>
        <begin position="1"/>
        <end position="19"/>
    </location>
</feature>
<organism evidence="4 5">
    <name type="scientific">Gilvimarinus algae</name>
    <dbReference type="NCBI Taxonomy" id="3058037"/>
    <lineage>
        <taxon>Bacteria</taxon>
        <taxon>Pseudomonadati</taxon>
        <taxon>Pseudomonadota</taxon>
        <taxon>Gammaproteobacteria</taxon>
        <taxon>Cellvibrionales</taxon>
        <taxon>Cellvibrionaceae</taxon>
        <taxon>Gilvimarinus</taxon>
    </lineage>
</organism>